<proteinExistence type="predicted"/>
<name>A0A8X6QFW6_NEPPI</name>
<gene>
    <name evidence="1" type="ORF">NPIL_348681</name>
</gene>
<comment type="caution">
    <text evidence="1">The sequence shown here is derived from an EMBL/GenBank/DDBJ whole genome shotgun (WGS) entry which is preliminary data.</text>
</comment>
<dbReference type="AlphaFoldDB" id="A0A8X6QFW6"/>
<organism evidence="1 2">
    <name type="scientific">Nephila pilipes</name>
    <name type="common">Giant wood spider</name>
    <name type="synonym">Nephila maculata</name>
    <dbReference type="NCBI Taxonomy" id="299642"/>
    <lineage>
        <taxon>Eukaryota</taxon>
        <taxon>Metazoa</taxon>
        <taxon>Ecdysozoa</taxon>
        <taxon>Arthropoda</taxon>
        <taxon>Chelicerata</taxon>
        <taxon>Arachnida</taxon>
        <taxon>Araneae</taxon>
        <taxon>Araneomorphae</taxon>
        <taxon>Entelegynae</taxon>
        <taxon>Araneoidea</taxon>
        <taxon>Nephilidae</taxon>
        <taxon>Nephila</taxon>
    </lineage>
</organism>
<evidence type="ECO:0000313" key="1">
    <source>
        <dbReference type="EMBL" id="GFU23157.1"/>
    </source>
</evidence>
<dbReference type="Proteomes" id="UP000887013">
    <property type="component" value="Unassembled WGS sequence"/>
</dbReference>
<evidence type="ECO:0000313" key="2">
    <source>
        <dbReference type="Proteomes" id="UP000887013"/>
    </source>
</evidence>
<protein>
    <submittedName>
        <fullName evidence="1">Uncharacterized protein</fullName>
    </submittedName>
</protein>
<dbReference type="EMBL" id="BMAW01031890">
    <property type="protein sequence ID" value="GFU23157.1"/>
    <property type="molecule type" value="Genomic_DNA"/>
</dbReference>
<sequence length="71" mass="7877">MVEAWASDHVKEFIQGRRWSQAKGKAPSCLGHKTSTDSTVFGGGAVRTPDSFGNNVCQRHEIMIMTTWIPQ</sequence>
<keyword evidence="2" id="KW-1185">Reference proteome</keyword>
<reference evidence="1" key="1">
    <citation type="submission" date="2020-08" db="EMBL/GenBank/DDBJ databases">
        <title>Multicomponent nature underlies the extraordinary mechanical properties of spider dragline silk.</title>
        <authorList>
            <person name="Kono N."/>
            <person name="Nakamura H."/>
            <person name="Mori M."/>
            <person name="Yoshida Y."/>
            <person name="Ohtoshi R."/>
            <person name="Malay A.D."/>
            <person name="Moran D.A.P."/>
            <person name="Tomita M."/>
            <person name="Numata K."/>
            <person name="Arakawa K."/>
        </authorList>
    </citation>
    <scope>NUCLEOTIDE SEQUENCE</scope>
</reference>
<accession>A0A8X6QFW6</accession>